<dbReference type="NCBIfam" id="TIGR00393">
    <property type="entry name" value="kpsF"/>
    <property type="match status" value="1"/>
</dbReference>
<evidence type="ECO:0000256" key="3">
    <source>
        <dbReference type="ARBA" id="ARBA00023122"/>
    </source>
</evidence>
<feature type="domain" description="SIS" evidence="5">
    <location>
        <begin position="37"/>
        <end position="180"/>
    </location>
</feature>
<dbReference type="InterPro" id="IPR004800">
    <property type="entry name" value="KdsD/KpsF-type"/>
</dbReference>
<dbReference type="PANTHER" id="PTHR42745:SF1">
    <property type="entry name" value="ARABINOSE 5-PHOSPHATE ISOMERASE KDSD"/>
    <property type="match status" value="1"/>
</dbReference>
<evidence type="ECO:0000259" key="5">
    <source>
        <dbReference type="PROSITE" id="PS51464"/>
    </source>
</evidence>
<dbReference type="InterPro" id="IPR050986">
    <property type="entry name" value="GutQ/KpsF_isomerases"/>
</dbReference>
<dbReference type="SUPFAM" id="SSF53697">
    <property type="entry name" value="SIS domain"/>
    <property type="match status" value="1"/>
</dbReference>
<comment type="similarity">
    <text evidence="1">Belongs to the SIS family. GutQ/KpsF subfamily.</text>
</comment>
<gene>
    <name evidence="6" type="ORF">C7H83_04650</name>
</gene>
<proteinExistence type="inferred from homology"/>
<protein>
    <submittedName>
        <fullName evidence="6">KpsF/GutQ family sugar-phosphate isomerase</fullName>
    </submittedName>
</protein>
<keyword evidence="6" id="KW-0413">Isomerase</keyword>
<dbReference type="GO" id="GO:1901135">
    <property type="term" value="P:carbohydrate derivative metabolic process"/>
    <property type="evidence" value="ECO:0007669"/>
    <property type="project" value="InterPro"/>
</dbReference>
<keyword evidence="3" id="KW-0129">CBS domain</keyword>
<keyword evidence="4" id="KW-0175">Coiled coil</keyword>
<dbReference type="InterPro" id="IPR001347">
    <property type="entry name" value="SIS_dom"/>
</dbReference>
<dbReference type="Pfam" id="PF01380">
    <property type="entry name" value="SIS"/>
    <property type="match status" value="1"/>
</dbReference>
<dbReference type="InterPro" id="IPR035474">
    <property type="entry name" value="SIS_Kpsf"/>
</dbReference>
<dbReference type="CDD" id="cd05014">
    <property type="entry name" value="SIS_Kpsf"/>
    <property type="match status" value="1"/>
</dbReference>
<evidence type="ECO:0000256" key="4">
    <source>
        <dbReference type="SAM" id="Coils"/>
    </source>
</evidence>
<dbReference type="Proteomes" id="UP000280475">
    <property type="component" value="Chromosome"/>
</dbReference>
<name>A0A3G5FI55_TETHA</name>
<dbReference type="EMBL" id="CP027768">
    <property type="protein sequence ID" value="AYW49818.1"/>
    <property type="molecule type" value="Genomic_DNA"/>
</dbReference>
<keyword evidence="2" id="KW-0677">Repeat</keyword>
<evidence type="ECO:0000313" key="6">
    <source>
        <dbReference type="EMBL" id="AYW49818.1"/>
    </source>
</evidence>
<dbReference type="InterPro" id="IPR046348">
    <property type="entry name" value="SIS_dom_sf"/>
</dbReference>
<evidence type="ECO:0000313" key="7">
    <source>
        <dbReference type="Proteomes" id="UP000280475"/>
    </source>
</evidence>
<organism evidence="6 7">
    <name type="scientific">Tetragenococcus halophilus</name>
    <name type="common">Pediococcus halophilus</name>
    <dbReference type="NCBI Taxonomy" id="51669"/>
    <lineage>
        <taxon>Bacteria</taxon>
        <taxon>Bacillati</taxon>
        <taxon>Bacillota</taxon>
        <taxon>Bacilli</taxon>
        <taxon>Lactobacillales</taxon>
        <taxon>Enterococcaceae</taxon>
        <taxon>Tetragenococcus</taxon>
    </lineage>
</organism>
<dbReference type="PROSITE" id="PS51464">
    <property type="entry name" value="SIS"/>
    <property type="match status" value="1"/>
</dbReference>
<dbReference type="GO" id="GO:0019146">
    <property type="term" value="F:arabinose-5-phosphate isomerase activity"/>
    <property type="evidence" value="ECO:0007669"/>
    <property type="project" value="UniProtKB-ARBA"/>
</dbReference>
<dbReference type="PANTHER" id="PTHR42745">
    <property type="match status" value="1"/>
</dbReference>
<dbReference type="Gene3D" id="3.40.50.10490">
    <property type="entry name" value="Glucose-6-phosphate isomerase like protein, domain 1"/>
    <property type="match status" value="1"/>
</dbReference>
<sequence length="204" mass="22114">MKMEDIEIIRKVMKAEISSIKKQEQQLNSNKEEFNLIIKEILALKGHLIIMGVGKSGHIGKKLAATFASTGTPSFFIHATEAMHGDLGMITKDDLVIIISNSGETSEALAPIDAIHRIGAMIIALTGQEHSTLARKSEFLLEVQVDREADTFNLAPTNSSTSVLVVGDSLALAISVLKNFTEEQFGMYHPGGALGRKLVEEGKL</sequence>
<evidence type="ECO:0000256" key="2">
    <source>
        <dbReference type="ARBA" id="ARBA00022737"/>
    </source>
</evidence>
<dbReference type="GO" id="GO:0005975">
    <property type="term" value="P:carbohydrate metabolic process"/>
    <property type="evidence" value="ECO:0007669"/>
    <property type="project" value="InterPro"/>
</dbReference>
<feature type="coiled-coil region" evidence="4">
    <location>
        <begin position="13"/>
        <end position="40"/>
    </location>
</feature>
<dbReference type="RefSeq" id="WP_103892534.1">
    <property type="nucleotide sequence ID" value="NZ_CP027768.1"/>
</dbReference>
<dbReference type="FunFam" id="3.40.50.10490:FF:000011">
    <property type="entry name" value="Arabinose 5-phosphate isomerase"/>
    <property type="match status" value="1"/>
</dbReference>
<dbReference type="GO" id="GO:0097367">
    <property type="term" value="F:carbohydrate derivative binding"/>
    <property type="evidence" value="ECO:0007669"/>
    <property type="project" value="InterPro"/>
</dbReference>
<dbReference type="AlphaFoldDB" id="A0A3G5FI55"/>
<accession>A0A3G5FI55</accession>
<evidence type="ECO:0000256" key="1">
    <source>
        <dbReference type="ARBA" id="ARBA00008165"/>
    </source>
</evidence>
<reference evidence="6 7" key="1">
    <citation type="journal article" date="2012" name="Int. J. Syst. Evol. Microbiol.">
        <title>Characterization of Tetragenococcus strains from sugar thick juice reveals a novel species, Tetragenococcus osmophilus sp. nov., and divides Tetragenococcus halophilus into two subspecies, T. halophilus subsp. halophilus subsp. nov. and T. halophilus subsp. flandriensis subsp. nov.</title>
        <authorList>
            <person name="Juste A."/>
            <person name="Van Trappen S."/>
            <person name="Verreth C."/>
            <person name="Cleenwerck I."/>
            <person name="De Vos P."/>
            <person name="Lievens B."/>
            <person name="Willems K.A."/>
        </authorList>
    </citation>
    <scope>NUCLEOTIDE SEQUENCE [LARGE SCALE GENOMIC DNA]</scope>
    <source>
        <strain evidence="6 7">LMG 26042</strain>
    </source>
</reference>